<keyword evidence="3" id="KW-1185">Reference proteome</keyword>
<dbReference type="Proteomes" id="UP001165060">
    <property type="component" value="Unassembled WGS sequence"/>
</dbReference>
<keyword evidence="1" id="KW-0472">Membrane</keyword>
<evidence type="ECO:0000313" key="3">
    <source>
        <dbReference type="Proteomes" id="UP001165060"/>
    </source>
</evidence>
<keyword evidence="1" id="KW-0812">Transmembrane</keyword>
<protein>
    <submittedName>
        <fullName evidence="2">Uncharacterized protein</fullName>
    </submittedName>
</protein>
<proteinExistence type="predicted"/>
<feature type="transmembrane region" description="Helical" evidence="1">
    <location>
        <begin position="229"/>
        <end position="252"/>
    </location>
</feature>
<dbReference type="EMBL" id="BRYB01000777">
    <property type="protein sequence ID" value="GMI37455.1"/>
    <property type="molecule type" value="Genomic_DNA"/>
</dbReference>
<feature type="transmembrane region" description="Helical" evidence="1">
    <location>
        <begin position="174"/>
        <end position="200"/>
    </location>
</feature>
<name>A0ABQ6N1I6_9STRA</name>
<feature type="transmembrane region" description="Helical" evidence="1">
    <location>
        <begin position="91"/>
        <end position="109"/>
    </location>
</feature>
<accession>A0ABQ6N1I6</accession>
<organism evidence="2 3">
    <name type="scientific">Tetraparma gracilis</name>
    <dbReference type="NCBI Taxonomy" id="2962635"/>
    <lineage>
        <taxon>Eukaryota</taxon>
        <taxon>Sar</taxon>
        <taxon>Stramenopiles</taxon>
        <taxon>Ochrophyta</taxon>
        <taxon>Bolidophyceae</taxon>
        <taxon>Parmales</taxon>
        <taxon>Triparmaceae</taxon>
        <taxon>Tetraparma</taxon>
    </lineage>
</organism>
<feature type="transmembrane region" description="Helical" evidence="1">
    <location>
        <begin position="121"/>
        <end position="143"/>
    </location>
</feature>
<keyword evidence="1" id="KW-1133">Transmembrane helix</keyword>
<evidence type="ECO:0000256" key="1">
    <source>
        <dbReference type="SAM" id="Phobius"/>
    </source>
</evidence>
<reference evidence="2 3" key="1">
    <citation type="journal article" date="2023" name="Commun. Biol.">
        <title>Genome analysis of Parmales, the sister group of diatoms, reveals the evolutionary specialization of diatoms from phago-mixotrophs to photoautotrophs.</title>
        <authorList>
            <person name="Ban H."/>
            <person name="Sato S."/>
            <person name="Yoshikawa S."/>
            <person name="Yamada K."/>
            <person name="Nakamura Y."/>
            <person name="Ichinomiya M."/>
            <person name="Sato N."/>
            <person name="Blanc-Mathieu R."/>
            <person name="Endo H."/>
            <person name="Kuwata A."/>
            <person name="Ogata H."/>
        </authorList>
    </citation>
    <scope>NUCLEOTIDE SEQUENCE [LARGE SCALE GENOMIC DNA]</scope>
</reference>
<gene>
    <name evidence="2" type="ORF">TeGR_g5392</name>
</gene>
<sequence length="278" mass="29798">MPSSSPPPALGRARSSSFSEDAARFLDDRADAYSSSSILHRRPRAVSYDLSSQDASLSLPPSVPPSSSAAEELRRTHAYMLSRAMSPAQELLNAFTILPGALLSLLLLLSSGDRLTASNSFPMLAAVAGTCLHAPVSFLYHYLCATTIPPGYPRSASVYRRLDQAMIHLNSACYAYALSGSLAYFLPCAAFNLAAGRLLFSERVRPRRNKALIALSIVLYTAPVARRGCWGAFAGMWALVLAGCTCFATYPVGGWSHALFHLIMLPLPALVVESAALL</sequence>
<comment type="caution">
    <text evidence="2">The sequence shown here is derived from an EMBL/GenBank/DDBJ whole genome shotgun (WGS) entry which is preliminary data.</text>
</comment>
<evidence type="ECO:0000313" key="2">
    <source>
        <dbReference type="EMBL" id="GMI37455.1"/>
    </source>
</evidence>